<dbReference type="InterPro" id="IPR035246">
    <property type="entry name" value="Spermidine_synt_N"/>
</dbReference>
<evidence type="ECO:0000256" key="1">
    <source>
        <dbReference type="ARBA" id="ARBA00022679"/>
    </source>
</evidence>
<organism evidence="4 5">
    <name type="scientific">Vigna angularis var. angularis</name>
    <dbReference type="NCBI Taxonomy" id="157739"/>
    <lineage>
        <taxon>Eukaryota</taxon>
        <taxon>Viridiplantae</taxon>
        <taxon>Streptophyta</taxon>
        <taxon>Embryophyta</taxon>
        <taxon>Tracheophyta</taxon>
        <taxon>Spermatophyta</taxon>
        <taxon>Magnoliopsida</taxon>
        <taxon>eudicotyledons</taxon>
        <taxon>Gunneridae</taxon>
        <taxon>Pentapetalae</taxon>
        <taxon>rosids</taxon>
        <taxon>fabids</taxon>
        <taxon>Fabales</taxon>
        <taxon>Fabaceae</taxon>
        <taxon>Papilionoideae</taxon>
        <taxon>50 kb inversion clade</taxon>
        <taxon>NPAAA clade</taxon>
        <taxon>indigoferoid/millettioid clade</taxon>
        <taxon>Phaseoleae</taxon>
        <taxon>Vigna</taxon>
    </lineage>
</organism>
<evidence type="ECO:0000256" key="2">
    <source>
        <dbReference type="PROSITE-ProRule" id="PRU00354"/>
    </source>
</evidence>
<evidence type="ECO:0000313" key="5">
    <source>
        <dbReference type="Proteomes" id="UP000291084"/>
    </source>
</evidence>
<keyword evidence="2" id="KW-0620">Polyamine biosynthesis</keyword>
<protein>
    <recommendedName>
        <fullName evidence="3">PABS domain-containing protein</fullName>
    </recommendedName>
</protein>
<dbReference type="PROSITE" id="PS51006">
    <property type="entry name" value="PABS_2"/>
    <property type="match status" value="1"/>
</dbReference>
<dbReference type="Proteomes" id="UP000291084">
    <property type="component" value="Chromosome 8"/>
</dbReference>
<name>A0A0S3SRC8_PHAAN</name>
<dbReference type="AlphaFoldDB" id="A0A0S3SRC8"/>
<sequence length="158" mass="17688">MVETILRWWRATRNGRELKPQDECAVVVVIGVVGPSSVAISSGQRLEPKKKRIIYGGRRRKRLECPKTMDGKTSNGSGIEKEIPSCCLKAKASAPESEAKCHSTVVSGWFLASQTFSGKSVKSKYFNNPMWLGEAHSIKVEKILYREKSYYQEESTST</sequence>
<reference evidence="4 5" key="1">
    <citation type="journal article" date="2015" name="Sci. Rep.">
        <title>The power of single molecule real-time sequencing technology in the de novo assembly of a eukaryotic genome.</title>
        <authorList>
            <person name="Sakai H."/>
            <person name="Naito K."/>
            <person name="Ogiso-Tanaka E."/>
            <person name="Takahashi Y."/>
            <person name="Iseki K."/>
            <person name="Muto C."/>
            <person name="Satou K."/>
            <person name="Teruya K."/>
            <person name="Shiroma A."/>
            <person name="Shimoji M."/>
            <person name="Hirano T."/>
            <person name="Itoh T."/>
            <person name="Kaga A."/>
            <person name="Tomooka N."/>
        </authorList>
    </citation>
    <scope>NUCLEOTIDE SEQUENCE [LARGE SCALE GENOMIC DNA]</scope>
    <source>
        <strain evidence="5">cv. Shumari</strain>
    </source>
</reference>
<comment type="caution">
    <text evidence="2">Lacks conserved residue(s) required for the propagation of feature annotation.</text>
</comment>
<proteinExistence type="predicted"/>
<dbReference type="GO" id="GO:0016740">
    <property type="term" value="F:transferase activity"/>
    <property type="evidence" value="ECO:0007669"/>
    <property type="project" value="UniProtKB-UniRule"/>
</dbReference>
<dbReference type="GO" id="GO:0006596">
    <property type="term" value="P:polyamine biosynthetic process"/>
    <property type="evidence" value="ECO:0007669"/>
    <property type="project" value="UniProtKB-UniRule"/>
</dbReference>
<dbReference type="Pfam" id="PF17284">
    <property type="entry name" value="Spermine_synt_N"/>
    <property type="match status" value="1"/>
</dbReference>
<keyword evidence="1 2" id="KW-0808">Transferase</keyword>
<evidence type="ECO:0000313" key="4">
    <source>
        <dbReference type="EMBL" id="BAT95371.1"/>
    </source>
</evidence>
<dbReference type="InterPro" id="IPR037163">
    <property type="entry name" value="Spermidine_synt_N_sf"/>
</dbReference>
<feature type="domain" description="PABS" evidence="3">
    <location>
        <begin position="107"/>
        <end position="158"/>
    </location>
</feature>
<dbReference type="Gene3D" id="2.30.140.10">
    <property type="entry name" value="Spermidine synthase, tetramerisation domain"/>
    <property type="match status" value="1"/>
</dbReference>
<accession>A0A0S3SRC8</accession>
<dbReference type="InterPro" id="IPR030374">
    <property type="entry name" value="PABS"/>
</dbReference>
<dbReference type="EMBL" id="AP015041">
    <property type="protein sequence ID" value="BAT95371.1"/>
    <property type="molecule type" value="Genomic_DNA"/>
</dbReference>
<gene>
    <name evidence="4" type="primary">Vigan.08G208200</name>
    <name evidence="4" type="ORF">VIGAN_08208200</name>
</gene>
<evidence type="ECO:0000259" key="3">
    <source>
        <dbReference type="PROSITE" id="PS51006"/>
    </source>
</evidence>
<keyword evidence="5" id="KW-1185">Reference proteome</keyword>